<feature type="compositionally biased region" description="Polar residues" evidence="1">
    <location>
        <begin position="128"/>
        <end position="142"/>
    </location>
</feature>
<feature type="compositionally biased region" description="Low complexity" evidence="1">
    <location>
        <begin position="30"/>
        <end position="40"/>
    </location>
</feature>
<sequence length="478" mass="52945">MANASLVAPRPPPHGEYTLEALRPRKRLQKPCLKQPKQQPSTDTTGPAASPSPVKSKASRGTRLWDRARTPPLQTIPPQPDLSDAKWADYLHRSPSIGCPEHKDGMVDIIPEFAHLGVHRLERRSQMESHYSTPDSITSTESARLRTHAKTPVFRIGQLEGTAARMKRQLKRQSAEVGSLDFERSTKSSPWRSPRSAPLPGLRHLQGRSLPPLPGRKRSRSELTISSPLPGRWRSPSDLTSVDPPQVGRWRSPSDVSSVDSSLPGRQRSPSDFSSVDLPPTGRWRSPSDLSSVGSVPSGRWRSRSDLSSVGSPPPLERGGQSPVSEAGTLVSFDDETIYFRPTSFCMEEPTSAPVKPFEHPRDPPKAPSSPAQTSIGLQICLELLTRELSSTIHERASRSSSTTQSQLQVWVMIEAYERLREQLVSEQSMRLSPDDSRAAETMINTWLRALYAIHESLTKRQRTGCGDSDGLPREDLD</sequence>
<accession>A0A4P7NJE2</accession>
<evidence type="ECO:0000313" key="2">
    <source>
        <dbReference type="EMBL" id="QBZ62187.1"/>
    </source>
</evidence>
<proteinExistence type="predicted"/>
<feature type="region of interest" description="Disordered" evidence="1">
    <location>
        <begin position="1"/>
        <end position="84"/>
    </location>
</feature>
<dbReference type="Proteomes" id="UP000294847">
    <property type="component" value="Chromosome 5"/>
</dbReference>
<gene>
    <name evidence="2" type="ORF">PoMZ_11063</name>
</gene>
<evidence type="ECO:0000256" key="1">
    <source>
        <dbReference type="SAM" id="MobiDB-lite"/>
    </source>
</evidence>
<feature type="region of interest" description="Disordered" evidence="1">
    <location>
        <begin position="350"/>
        <end position="373"/>
    </location>
</feature>
<feature type="compositionally biased region" description="Low complexity" evidence="1">
    <location>
        <begin position="253"/>
        <end position="262"/>
    </location>
</feature>
<dbReference type="EMBL" id="CP034208">
    <property type="protein sequence ID" value="QBZ62187.1"/>
    <property type="molecule type" value="Genomic_DNA"/>
</dbReference>
<dbReference type="VEuPathDB" id="FungiDB:M_BR32_EuGene_00028731"/>
<reference evidence="2 3" key="1">
    <citation type="journal article" date="2019" name="Mol. Biol. Evol.">
        <title>Blast fungal genomes show frequent chromosomal changes, gene gains and losses, and effector gene turnover.</title>
        <authorList>
            <person name="Gomez Luciano L.B."/>
            <person name="Jason Tsai I."/>
            <person name="Chuma I."/>
            <person name="Tosa Y."/>
            <person name="Chen Y.H."/>
            <person name="Li J.Y."/>
            <person name="Li M.Y."/>
            <person name="Jade Lu M.Y."/>
            <person name="Nakayashiki H."/>
            <person name="Li W.H."/>
        </authorList>
    </citation>
    <scope>NUCLEOTIDE SEQUENCE [LARGE SCALE GENOMIC DNA]</scope>
    <source>
        <strain evidence="2">MZ5-1-6</strain>
    </source>
</reference>
<feature type="region of interest" description="Disordered" evidence="1">
    <location>
        <begin position="124"/>
        <end position="328"/>
    </location>
</feature>
<dbReference type="AlphaFoldDB" id="A0A4P7NJE2"/>
<evidence type="ECO:0000313" key="3">
    <source>
        <dbReference type="Proteomes" id="UP000294847"/>
    </source>
</evidence>
<protein>
    <submittedName>
        <fullName evidence="2">Uncharacterized protein</fullName>
    </submittedName>
</protein>
<name>A0A4P7NJE2_PYROR</name>
<feature type="compositionally biased region" description="Low complexity" evidence="1">
    <location>
        <begin position="47"/>
        <end position="56"/>
    </location>
</feature>
<organism evidence="2 3">
    <name type="scientific">Pyricularia oryzae</name>
    <name type="common">Rice blast fungus</name>
    <name type="synonym">Magnaporthe oryzae</name>
    <dbReference type="NCBI Taxonomy" id="318829"/>
    <lineage>
        <taxon>Eukaryota</taxon>
        <taxon>Fungi</taxon>
        <taxon>Dikarya</taxon>
        <taxon>Ascomycota</taxon>
        <taxon>Pezizomycotina</taxon>
        <taxon>Sordariomycetes</taxon>
        <taxon>Sordariomycetidae</taxon>
        <taxon>Magnaporthales</taxon>
        <taxon>Pyriculariaceae</taxon>
        <taxon>Pyricularia</taxon>
    </lineage>
</organism>